<evidence type="ECO:0000313" key="2">
    <source>
        <dbReference type="Proteomes" id="UP000077755"/>
    </source>
</evidence>
<reference evidence="1" key="1">
    <citation type="journal article" date="2016" name="Nat. Genet.">
        <title>A high-quality carrot genome assembly provides new insights into carotenoid accumulation and asterid genome evolution.</title>
        <authorList>
            <person name="Iorizzo M."/>
            <person name="Ellison S."/>
            <person name="Senalik D."/>
            <person name="Zeng P."/>
            <person name="Satapoomin P."/>
            <person name="Huang J."/>
            <person name="Bowman M."/>
            <person name="Iovene M."/>
            <person name="Sanseverino W."/>
            <person name="Cavagnaro P."/>
            <person name="Yildiz M."/>
            <person name="Macko-Podgorni A."/>
            <person name="Moranska E."/>
            <person name="Grzebelus E."/>
            <person name="Grzebelus D."/>
            <person name="Ashrafi H."/>
            <person name="Zheng Z."/>
            <person name="Cheng S."/>
            <person name="Spooner D."/>
            <person name="Van Deynze A."/>
            <person name="Simon P."/>
        </authorList>
    </citation>
    <scope>NUCLEOTIDE SEQUENCE</scope>
    <source>
        <tissue evidence="1">Leaf</tissue>
    </source>
</reference>
<dbReference type="EMBL" id="CP093351">
    <property type="protein sequence ID" value="WOH15127.1"/>
    <property type="molecule type" value="Genomic_DNA"/>
</dbReference>
<keyword evidence="2" id="KW-1185">Reference proteome</keyword>
<gene>
    <name evidence="1" type="ORF">DCAR_0934664</name>
</gene>
<protein>
    <submittedName>
        <fullName evidence="1">Uncharacterized protein</fullName>
    </submittedName>
</protein>
<sequence length="149" mass="16131">MARCGSCRKLGHNKRTCQKSAEIGESSANSRTSEMEVIAEASPKTGHVMEPHVTSIQERNVERAPWNFNVNTAELHNTNIGPMKLAKTLPVRKSGYKTTVGGVVVKSAPFSRKNGANVITSSQLKEALAVAKAKIGEGINKNLTMEKEK</sequence>
<organism evidence="1 2">
    <name type="scientific">Daucus carota subsp. sativus</name>
    <name type="common">Carrot</name>
    <dbReference type="NCBI Taxonomy" id="79200"/>
    <lineage>
        <taxon>Eukaryota</taxon>
        <taxon>Viridiplantae</taxon>
        <taxon>Streptophyta</taxon>
        <taxon>Embryophyta</taxon>
        <taxon>Tracheophyta</taxon>
        <taxon>Spermatophyta</taxon>
        <taxon>Magnoliopsida</taxon>
        <taxon>eudicotyledons</taxon>
        <taxon>Gunneridae</taxon>
        <taxon>Pentapetalae</taxon>
        <taxon>asterids</taxon>
        <taxon>campanulids</taxon>
        <taxon>Apiales</taxon>
        <taxon>Apiaceae</taxon>
        <taxon>Apioideae</taxon>
        <taxon>Scandiceae</taxon>
        <taxon>Daucinae</taxon>
        <taxon>Daucus</taxon>
        <taxon>Daucus sect. Daucus</taxon>
    </lineage>
</organism>
<dbReference type="Proteomes" id="UP000077755">
    <property type="component" value="Chromosome 9"/>
</dbReference>
<reference evidence="1" key="2">
    <citation type="submission" date="2022-03" db="EMBL/GenBank/DDBJ databases">
        <title>Draft title - Genomic analysis of global carrot germplasm unveils the trajectory of domestication and the origin of high carotenoid orange carrot.</title>
        <authorList>
            <person name="Iorizzo M."/>
            <person name="Ellison S."/>
            <person name="Senalik D."/>
            <person name="Macko-Podgorni A."/>
            <person name="Grzebelus D."/>
            <person name="Bostan H."/>
            <person name="Rolling W."/>
            <person name="Curaba J."/>
            <person name="Simon P."/>
        </authorList>
    </citation>
    <scope>NUCLEOTIDE SEQUENCE</scope>
    <source>
        <tissue evidence="1">Leaf</tissue>
    </source>
</reference>
<accession>A0A166B4M4</accession>
<name>A0A166B4M4_DAUCS</name>
<evidence type="ECO:0000313" key="1">
    <source>
        <dbReference type="EMBL" id="WOH15127.1"/>
    </source>
</evidence>
<proteinExistence type="predicted"/>
<dbReference type="AlphaFoldDB" id="A0A166B4M4"/>
<dbReference type="Gramene" id="KZN02352">
    <property type="protein sequence ID" value="KZN02352"/>
    <property type="gene ID" value="DCAR_011106"/>
</dbReference>